<sequence length="92" mass="10922">MMIWSLLINDLFIFVSTMEYFWLLASLLLTVLSVHLHLYLVNKITIQEVKDEEFEVDYNITNTWTPPMLTWFVLCIRTSEDNEEESVSPSFI</sequence>
<feature type="transmembrane region" description="Helical" evidence="1">
    <location>
        <begin position="20"/>
        <end position="41"/>
    </location>
</feature>
<organism evidence="2 3">
    <name type="scientific">Lysinibacillus irui</name>
    <dbReference type="NCBI Taxonomy" id="2998077"/>
    <lineage>
        <taxon>Bacteria</taxon>
        <taxon>Bacillati</taxon>
        <taxon>Bacillota</taxon>
        <taxon>Bacilli</taxon>
        <taxon>Bacillales</taxon>
        <taxon>Bacillaceae</taxon>
        <taxon>Lysinibacillus</taxon>
    </lineage>
</organism>
<evidence type="ECO:0000256" key="1">
    <source>
        <dbReference type="SAM" id="Phobius"/>
    </source>
</evidence>
<accession>A0AAJ5RLQ3</accession>
<dbReference type="RefSeq" id="WP_274795510.1">
    <property type="nucleotide sequence ID" value="NZ_CP113527.1"/>
</dbReference>
<keyword evidence="1" id="KW-1133">Transmembrane helix</keyword>
<dbReference type="KEGG" id="liu:OU989_02350"/>
<evidence type="ECO:0000313" key="3">
    <source>
        <dbReference type="Proteomes" id="UP001219585"/>
    </source>
</evidence>
<proteinExistence type="predicted"/>
<gene>
    <name evidence="2" type="ORF">OU989_02350</name>
</gene>
<protein>
    <submittedName>
        <fullName evidence="2">Uncharacterized protein</fullName>
    </submittedName>
</protein>
<keyword evidence="1" id="KW-0472">Membrane</keyword>
<keyword evidence="1" id="KW-0812">Transmembrane</keyword>
<evidence type="ECO:0000313" key="2">
    <source>
        <dbReference type="EMBL" id="WDV07341.1"/>
    </source>
</evidence>
<dbReference type="EMBL" id="CP113527">
    <property type="protein sequence ID" value="WDV07341.1"/>
    <property type="molecule type" value="Genomic_DNA"/>
</dbReference>
<dbReference type="Proteomes" id="UP001219585">
    <property type="component" value="Chromosome"/>
</dbReference>
<name>A0AAJ5RLQ3_9BACI</name>
<dbReference type="AlphaFoldDB" id="A0AAJ5RLQ3"/>
<reference evidence="2" key="1">
    <citation type="submission" date="2022-11" db="EMBL/GenBank/DDBJ databases">
        <title>Lysinibacillus irui.</title>
        <authorList>
            <person name="Akintayo S.O."/>
        </authorList>
    </citation>
    <scope>NUCLEOTIDE SEQUENCE</scope>
    <source>
        <strain evidence="2">IRB4-01</strain>
    </source>
</reference>